<dbReference type="Pfam" id="PF01052">
    <property type="entry name" value="FliMN_C"/>
    <property type="match status" value="1"/>
</dbReference>
<dbReference type="OrthoDB" id="9806941at2"/>
<organism evidence="13 14">
    <name type="scientific">Rhodomicrobium vannielii (strain ATCC 17100 / DSM 162 / LMG 4299 / NCIMB 10020 / ATH 3.1.1)</name>
    <dbReference type="NCBI Taxonomy" id="648757"/>
    <lineage>
        <taxon>Bacteria</taxon>
        <taxon>Pseudomonadati</taxon>
        <taxon>Pseudomonadota</taxon>
        <taxon>Alphaproteobacteria</taxon>
        <taxon>Hyphomicrobiales</taxon>
        <taxon>Hyphomicrobiaceae</taxon>
        <taxon>Rhodomicrobium</taxon>
    </lineage>
</organism>
<dbReference type="InterPro" id="IPR036429">
    <property type="entry name" value="SpoA-like_sf"/>
</dbReference>
<dbReference type="Proteomes" id="UP000001399">
    <property type="component" value="Chromosome"/>
</dbReference>
<dbReference type="InterPro" id="IPR028976">
    <property type="entry name" value="CheC-like_sf"/>
</dbReference>
<keyword evidence="13" id="KW-0966">Cell projection</keyword>
<dbReference type="SUPFAM" id="SSF101801">
    <property type="entry name" value="Surface presentation of antigens (SPOA)"/>
    <property type="match status" value="1"/>
</dbReference>
<evidence type="ECO:0000259" key="12">
    <source>
        <dbReference type="Pfam" id="PF01052"/>
    </source>
</evidence>
<dbReference type="PANTHER" id="PTHR30034">
    <property type="entry name" value="FLAGELLAR MOTOR SWITCH PROTEIN FLIM"/>
    <property type="match status" value="1"/>
</dbReference>
<evidence type="ECO:0000256" key="8">
    <source>
        <dbReference type="ARBA" id="ARBA00022779"/>
    </source>
</evidence>
<dbReference type="InterPro" id="IPR001543">
    <property type="entry name" value="FliN-like_C"/>
</dbReference>
<keyword evidence="13" id="KW-0969">Cilium</keyword>
<dbReference type="EMBL" id="CP002292">
    <property type="protein sequence ID" value="ADP71764.1"/>
    <property type="molecule type" value="Genomic_DNA"/>
</dbReference>
<dbReference type="KEGG" id="rva:Rvan_2549"/>
<keyword evidence="9" id="KW-0472">Membrane</keyword>
<keyword evidence="13" id="KW-0282">Flagellum</keyword>
<comment type="function">
    <text evidence="11">FliM is one of three proteins (FliG, FliN, FliM) that forms the rotor-mounted switch complex (C ring), located at the base of the basal body. This complex interacts with the CheY and CheZ chemotaxis proteins, in addition to contacting components of the motor that determine the direction of flagellar rotation.</text>
</comment>
<evidence type="ECO:0000313" key="13">
    <source>
        <dbReference type="EMBL" id="ADP71764.1"/>
    </source>
</evidence>
<evidence type="ECO:0000256" key="4">
    <source>
        <dbReference type="ARBA" id="ARBA00021898"/>
    </source>
</evidence>
<dbReference type="STRING" id="648757.Rvan_2549"/>
<dbReference type="eggNOG" id="COG1868">
    <property type="taxonomic scope" value="Bacteria"/>
</dbReference>
<sequence length="314" mass="35120">MASQSPDAATGAGVEIIDKLKELSKLSLDRLPVLTSIFEGMALSCCDEFREYCSPAVTAFVNQIVSGDSWDLLEACSDGVSVIFYCREWDARIVIGVERRLVFSIVDAMYGGDGSELPYEDKRSFTALETKIGRVICEFGARSFTESFRTVGEITLAPERTETALDFASLGQHNMMLIHAQILFQVLDVGGVMFVLIPQNVLLPVRQKLERQRAPMLSSVDPRWTSLLSQRVSRAEVTMDAVILGKEIELGQMFKLEVGKTLELEGTERNIFFEYEGDRLFRGCLGRERGTYTVTIDEALSDIDVEETESRHRS</sequence>
<dbReference type="AlphaFoldDB" id="E3I699"/>
<evidence type="ECO:0000256" key="11">
    <source>
        <dbReference type="ARBA" id="ARBA00025044"/>
    </source>
</evidence>
<proteinExistence type="inferred from homology"/>
<dbReference type="InterPro" id="IPR001689">
    <property type="entry name" value="Flag_FliM"/>
</dbReference>
<evidence type="ECO:0000256" key="10">
    <source>
        <dbReference type="ARBA" id="ARBA00023143"/>
    </source>
</evidence>
<accession>E3I699</accession>
<dbReference type="CDD" id="cd17908">
    <property type="entry name" value="FliM"/>
    <property type="match status" value="1"/>
</dbReference>
<evidence type="ECO:0000256" key="7">
    <source>
        <dbReference type="ARBA" id="ARBA00022519"/>
    </source>
</evidence>
<reference evidence="14" key="1">
    <citation type="journal article" date="2011" name="J. Bacteriol.">
        <title>Genome sequences of eight morphologically diverse alphaproteobacteria.</title>
        <authorList>
            <consortium name="US DOE Joint Genome Institute"/>
            <person name="Brown P.J."/>
            <person name="Kysela D.T."/>
            <person name="Buechlein A."/>
            <person name="Hemmerich C."/>
            <person name="Brun Y.V."/>
        </authorList>
    </citation>
    <scope>NUCLEOTIDE SEQUENCE [LARGE SCALE GENOMIC DNA]</scope>
    <source>
        <strain evidence="14">ATCC 17100 / ATH 3.1.1 / DSM 162 / LMG 4299</strain>
    </source>
</reference>
<evidence type="ECO:0000256" key="9">
    <source>
        <dbReference type="ARBA" id="ARBA00023136"/>
    </source>
</evidence>
<gene>
    <name evidence="13" type="ordered locus">Rvan_2549</name>
</gene>
<feature type="domain" description="Flagellar motor switch protein FliN-like C-terminal" evidence="12">
    <location>
        <begin position="230"/>
        <end position="300"/>
    </location>
</feature>
<dbReference type="PANTHER" id="PTHR30034:SF3">
    <property type="entry name" value="FLAGELLAR MOTOR SWITCH PROTEIN FLIM"/>
    <property type="match status" value="1"/>
</dbReference>
<name>E3I699_RHOVT</name>
<keyword evidence="6" id="KW-0145">Chemotaxis</keyword>
<keyword evidence="8" id="KW-0283">Flagellar rotation</keyword>
<dbReference type="RefSeq" id="WP_013420142.1">
    <property type="nucleotide sequence ID" value="NC_014664.1"/>
</dbReference>
<evidence type="ECO:0000256" key="6">
    <source>
        <dbReference type="ARBA" id="ARBA00022500"/>
    </source>
</evidence>
<evidence type="ECO:0000256" key="5">
    <source>
        <dbReference type="ARBA" id="ARBA00022475"/>
    </source>
</evidence>
<comment type="subcellular location">
    <subcellularLocation>
        <location evidence="1">Bacterial flagellum basal body</location>
    </subcellularLocation>
    <subcellularLocation>
        <location evidence="2">Cell inner membrane</location>
        <topology evidence="2">Peripheral membrane protein</topology>
    </subcellularLocation>
</comment>
<evidence type="ECO:0000256" key="3">
    <source>
        <dbReference type="ARBA" id="ARBA00011049"/>
    </source>
</evidence>
<dbReference type="GO" id="GO:0005886">
    <property type="term" value="C:plasma membrane"/>
    <property type="evidence" value="ECO:0007669"/>
    <property type="project" value="UniProtKB-SubCell"/>
</dbReference>
<dbReference type="Gene3D" id="3.40.1550.10">
    <property type="entry name" value="CheC-like"/>
    <property type="match status" value="1"/>
</dbReference>
<keyword evidence="7" id="KW-0997">Cell inner membrane</keyword>
<keyword evidence="14" id="KW-1185">Reference proteome</keyword>
<comment type="similarity">
    <text evidence="3">Belongs to the FliM family.</text>
</comment>
<keyword evidence="10" id="KW-0975">Bacterial flagellum</keyword>
<keyword evidence="5" id="KW-1003">Cell membrane</keyword>
<dbReference type="HOGENOM" id="CLU_052646_2_0_5"/>
<protein>
    <recommendedName>
        <fullName evidence="4">Flagellar motor switch protein FliM</fullName>
    </recommendedName>
</protein>
<dbReference type="GO" id="GO:0050918">
    <property type="term" value="P:positive chemotaxis"/>
    <property type="evidence" value="ECO:0007669"/>
    <property type="project" value="TreeGrafter"/>
</dbReference>
<evidence type="ECO:0000313" key="14">
    <source>
        <dbReference type="Proteomes" id="UP000001399"/>
    </source>
</evidence>
<dbReference type="GO" id="GO:0003774">
    <property type="term" value="F:cytoskeletal motor activity"/>
    <property type="evidence" value="ECO:0007669"/>
    <property type="project" value="InterPro"/>
</dbReference>
<dbReference type="GO" id="GO:0009425">
    <property type="term" value="C:bacterial-type flagellum basal body"/>
    <property type="evidence" value="ECO:0007669"/>
    <property type="project" value="UniProtKB-SubCell"/>
</dbReference>
<evidence type="ECO:0000256" key="1">
    <source>
        <dbReference type="ARBA" id="ARBA00004117"/>
    </source>
</evidence>
<evidence type="ECO:0000256" key="2">
    <source>
        <dbReference type="ARBA" id="ARBA00004417"/>
    </source>
</evidence>
<dbReference type="Pfam" id="PF02154">
    <property type="entry name" value="FliM"/>
    <property type="match status" value="1"/>
</dbReference>
<dbReference type="GO" id="GO:0071978">
    <property type="term" value="P:bacterial-type flagellum-dependent swarming motility"/>
    <property type="evidence" value="ECO:0007669"/>
    <property type="project" value="TreeGrafter"/>
</dbReference>